<dbReference type="RefSeq" id="WP_175550171.1">
    <property type="nucleotide sequence ID" value="NZ_FQWZ01000004.1"/>
</dbReference>
<sequence>MSYPLRRRALTPLRYTGCQRGLLQQWTIASRAVVSALAMVWVLQAAVIGESATAADALPSTMSEADARHLLDRLAFGAAPGDLQRVQQIGARQWIDEQLHPERIAEPEALSRYVAAQTRVAESPAALYARLGPEQRRSASRDRTALQAFRRERSQVLAQAQNLRLMRAVASPAQLQEVLVDFWFNHFNVYAGKSQVAPLWMGAYEREAIRPHVLGRFRELLGATAEHPAMLLYLDNARSSRPPLKPAAKGGINENYARELMELHTLGVDGGYQQADVLALARILTGWTYLTKKMIEQPAAPAFVFAADRHDKGAKRWRGQSFAAGGGREEGLAALDRLARDPATARHIARRLVQYFIADEPPPAAVDRVAQRFLKTDGDLRETLRALFESPEFWSASARGAKFKTPYQYVVSVARSRGDADRVDPRKLVTALRDLGQPLYGCVTPDGYSNVAADWLSPGGIAARVHFAVSVDAASRSRQVASRPPTMSGVGAMADDDARMRSMPAADADDDAVAAPTTAAPRALSADALIATVGARFSAGTLAAARQAPPALRAPLLWASPEFQRR</sequence>
<dbReference type="EMBL" id="FQWZ01000004">
    <property type="protein sequence ID" value="SHG99150.1"/>
    <property type="molecule type" value="Genomic_DNA"/>
</dbReference>
<dbReference type="Pfam" id="PF08811">
    <property type="entry name" value="DUF1800"/>
    <property type="match status" value="1"/>
</dbReference>
<reference evidence="1 2" key="1">
    <citation type="submission" date="2016-11" db="EMBL/GenBank/DDBJ databases">
        <authorList>
            <person name="Jaros S."/>
            <person name="Januszkiewicz K."/>
            <person name="Wedrychowicz H."/>
        </authorList>
    </citation>
    <scope>NUCLEOTIDE SEQUENCE [LARGE SCALE GENOMIC DNA]</scope>
    <source>
        <strain evidence="1 2">CGMCC 1.7049</strain>
    </source>
</reference>
<dbReference type="Proteomes" id="UP000199758">
    <property type="component" value="Unassembled WGS sequence"/>
</dbReference>
<organism evidence="1 2">
    <name type="scientific">Hydrocarboniphaga daqingensis</name>
    <dbReference type="NCBI Taxonomy" id="490188"/>
    <lineage>
        <taxon>Bacteria</taxon>
        <taxon>Pseudomonadati</taxon>
        <taxon>Pseudomonadota</taxon>
        <taxon>Gammaproteobacteria</taxon>
        <taxon>Nevskiales</taxon>
        <taxon>Nevskiaceae</taxon>
        <taxon>Hydrocarboniphaga</taxon>
    </lineage>
</organism>
<name>A0A1M5PBJ6_9GAMM</name>
<evidence type="ECO:0000313" key="2">
    <source>
        <dbReference type="Proteomes" id="UP000199758"/>
    </source>
</evidence>
<gene>
    <name evidence="1" type="ORF">SAMN04488068_2143</name>
</gene>
<dbReference type="STRING" id="490188.SAMN04488068_2143"/>
<protein>
    <submittedName>
        <fullName evidence="1">Uncharacterized conserved protein, DUF1800 family</fullName>
    </submittedName>
</protein>
<dbReference type="AlphaFoldDB" id="A0A1M5PBJ6"/>
<accession>A0A1M5PBJ6</accession>
<evidence type="ECO:0000313" key="1">
    <source>
        <dbReference type="EMBL" id="SHG99150.1"/>
    </source>
</evidence>
<dbReference type="InterPro" id="IPR014917">
    <property type="entry name" value="DUF1800"/>
</dbReference>
<proteinExistence type="predicted"/>
<keyword evidence="2" id="KW-1185">Reference proteome</keyword>